<organism evidence="6 7">
    <name type="scientific">Faecalicatena faecalis</name>
    <dbReference type="NCBI Taxonomy" id="2726362"/>
    <lineage>
        <taxon>Bacteria</taxon>
        <taxon>Bacillati</taxon>
        <taxon>Bacillota</taxon>
        <taxon>Clostridia</taxon>
        <taxon>Lachnospirales</taxon>
        <taxon>Lachnospiraceae</taxon>
        <taxon>Faecalicatena</taxon>
    </lineage>
</organism>
<keyword evidence="7" id="KW-1185">Reference proteome</keyword>
<keyword evidence="3 6" id="KW-0238">DNA-binding</keyword>
<dbReference type="SUPFAM" id="SSF47413">
    <property type="entry name" value="lambda repressor-like DNA-binding domains"/>
    <property type="match status" value="1"/>
</dbReference>
<dbReference type="GO" id="GO:0003677">
    <property type="term" value="F:DNA binding"/>
    <property type="evidence" value="ECO:0007669"/>
    <property type="project" value="UniProtKB-KW"/>
</dbReference>
<dbReference type="InterPro" id="IPR028082">
    <property type="entry name" value="Peripla_BP_I"/>
</dbReference>
<dbReference type="SMART" id="SM00354">
    <property type="entry name" value="HTH_LACI"/>
    <property type="match status" value="1"/>
</dbReference>
<reference evidence="6 7" key="1">
    <citation type="submission" date="2021-06" db="EMBL/GenBank/DDBJ databases">
        <title>Faecalicatena sp. nov. isolated from porcine feces.</title>
        <authorList>
            <person name="Oh B.S."/>
            <person name="Lee J.H."/>
        </authorList>
    </citation>
    <scope>NUCLEOTIDE SEQUENCE [LARGE SCALE GENOMIC DNA]</scope>
    <source>
        <strain evidence="6 7">AGMB00832</strain>
    </source>
</reference>
<keyword evidence="2" id="KW-0805">Transcription regulation</keyword>
<dbReference type="InterPro" id="IPR010982">
    <property type="entry name" value="Lambda_DNA-bd_dom_sf"/>
</dbReference>
<proteinExistence type="predicted"/>
<dbReference type="SUPFAM" id="SSF53822">
    <property type="entry name" value="Periplasmic binding protein-like I"/>
    <property type="match status" value="1"/>
</dbReference>
<dbReference type="CDD" id="cd19974">
    <property type="entry name" value="PBP1_LacI-like"/>
    <property type="match status" value="1"/>
</dbReference>
<dbReference type="CDD" id="cd01392">
    <property type="entry name" value="HTH_LacI"/>
    <property type="match status" value="1"/>
</dbReference>
<evidence type="ECO:0000256" key="3">
    <source>
        <dbReference type="ARBA" id="ARBA00023125"/>
    </source>
</evidence>
<evidence type="ECO:0000313" key="7">
    <source>
        <dbReference type="Proteomes" id="UP000723714"/>
    </source>
</evidence>
<dbReference type="Pfam" id="PF00356">
    <property type="entry name" value="LacI"/>
    <property type="match status" value="1"/>
</dbReference>
<name>A0ABS6D8W3_9FIRM</name>
<keyword evidence="1" id="KW-0678">Repressor</keyword>
<evidence type="ECO:0000259" key="5">
    <source>
        <dbReference type="PROSITE" id="PS50932"/>
    </source>
</evidence>
<dbReference type="PROSITE" id="PS50932">
    <property type="entry name" value="HTH_LACI_2"/>
    <property type="match status" value="1"/>
</dbReference>
<evidence type="ECO:0000313" key="6">
    <source>
        <dbReference type="EMBL" id="MBU3877896.1"/>
    </source>
</evidence>
<dbReference type="InterPro" id="IPR000843">
    <property type="entry name" value="HTH_LacI"/>
</dbReference>
<comment type="caution">
    <text evidence="6">The sequence shown here is derived from an EMBL/GenBank/DDBJ whole genome shotgun (WGS) entry which is preliminary data.</text>
</comment>
<dbReference type="EMBL" id="JABACJ020000024">
    <property type="protein sequence ID" value="MBU3877896.1"/>
    <property type="molecule type" value="Genomic_DNA"/>
</dbReference>
<feature type="domain" description="HTH lacI-type" evidence="5">
    <location>
        <begin position="5"/>
        <end position="59"/>
    </location>
</feature>
<dbReference type="RefSeq" id="WP_168866472.1">
    <property type="nucleotide sequence ID" value="NZ_JABACJ020000024.1"/>
</dbReference>
<sequence length="335" mass="37236">MAKSVTLADIAAKVGVSNVAVSKALSGKPGVSDEMRARIKSVAEELGYVSTASGKSGSIETGNIGVVIPENYYGYTTSFYGQMYEKVVRALYNNKYYGILELLTQEDEKGCNIPKVMQDEKVDGLILLGQMDEAYIAKMVGQTELPVFFLDTYVRATTFDTVISDGYYGMYMLTNYLVSQGHRKIGFVGSVDVTSSITDRFWGYRRALRENGIEFEESWEIPDRSEDGKSFEKILDSPAGLDAFACNSDFTAHILIQNLEEAGYHVPEDVSVVGFDNFLPAGMESDRITTYGVDMERMAETCVKSLIKKIKHKKYVEGIQIVTGKMVLKKTVRKK</sequence>
<dbReference type="Gene3D" id="3.40.50.2300">
    <property type="match status" value="2"/>
</dbReference>
<gene>
    <name evidence="6" type="ORF">HGO97_019010</name>
</gene>
<dbReference type="Proteomes" id="UP000723714">
    <property type="component" value="Unassembled WGS sequence"/>
</dbReference>
<protein>
    <submittedName>
        <fullName evidence="6">LacI family DNA-binding transcriptional regulator</fullName>
    </submittedName>
</protein>
<accession>A0ABS6D8W3</accession>
<dbReference type="Pfam" id="PF13377">
    <property type="entry name" value="Peripla_BP_3"/>
    <property type="match status" value="1"/>
</dbReference>
<dbReference type="Gene3D" id="1.10.260.40">
    <property type="entry name" value="lambda repressor-like DNA-binding domains"/>
    <property type="match status" value="1"/>
</dbReference>
<evidence type="ECO:0000256" key="1">
    <source>
        <dbReference type="ARBA" id="ARBA00022491"/>
    </source>
</evidence>
<dbReference type="PANTHER" id="PTHR30146:SF148">
    <property type="entry name" value="HTH-TYPE TRANSCRIPTIONAL REPRESSOR PURR-RELATED"/>
    <property type="match status" value="1"/>
</dbReference>
<evidence type="ECO:0000256" key="4">
    <source>
        <dbReference type="ARBA" id="ARBA00023163"/>
    </source>
</evidence>
<evidence type="ECO:0000256" key="2">
    <source>
        <dbReference type="ARBA" id="ARBA00023015"/>
    </source>
</evidence>
<dbReference type="InterPro" id="IPR046335">
    <property type="entry name" value="LacI/GalR-like_sensor"/>
</dbReference>
<dbReference type="PANTHER" id="PTHR30146">
    <property type="entry name" value="LACI-RELATED TRANSCRIPTIONAL REPRESSOR"/>
    <property type="match status" value="1"/>
</dbReference>
<keyword evidence="4" id="KW-0804">Transcription</keyword>